<dbReference type="Gene3D" id="3.10.450.50">
    <property type="match status" value="1"/>
</dbReference>
<dbReference type="EMBL" id="WSTA01000034">
    <property type="protein sequence ID" value="MWB98724.1"/>
    <property type="molecule type" value="Genomic_DNA"/>
</dbReference>
<organism evidence="1 2">
    <name type="scientific">Agromyces seonyuensis</name>
    <dbReference type="NCBI Taxonomy" id="2662446"/>
    <lineage>
        <taxon>Bacteria</taxon>
        <taxon>Bacillati</taxon>
        <taxon>Actinomycetota</taxon>
        <taxon>Actinomycetes</taxon>
        <taxon>Micrococcales</taxon>
        <taxon>Microbacteriaceae</taxon>
        <taxon>Agromyces</taxon>
    </lineage>
</organism>
<reference evidence="1 2" key="1">
    <citation type="submission" date="2019-12" db="EMBL/GenBank/DDBJ databases">
        <authorList>
            <person name="Kim Y.S."/>
        </authorList>
    </citation>
    <scope>NUCLEOTIDE SEQUENCE [LARGE SCALE GENOMIC DNA]</scope>
    <source>
        <strain evidence="1 2">MMS17-SY077</strain>
    </source>
</reference>
<dbReference type="SUPFAM" id="SSF54427">
    <property type="entry name" value="NTF2-like"/>
    <property type="match status" value="1"/>
</dbReference>
<gene>
    <name evidence="1" type="ORF">GB864_09215</name>
</gene>
<evidence type="ECO:0008006" key="3">
    <source>
        <dbReference type="Google" id="ProtNLM"/>
    </source>
</evidence>
<protein>
    <recommendedName>
        <fullName evidence="3">SnoaL-like domain-containing protein</fullName>
    </recommendedName>
</protein>
<sequence>MPRDDIAGGLRDALDAGDELALAALLHPDVRMLVDSGDSDGVDARGRAAVARFLLARRARRRGDVLEPVQVNGCPGLAVRRGDGLVVGVLAADVGPDGRIEAVWLSTSAPKLAHWNRGRSGAD</sequence>
<name>A0A6I4P5K4_9MICO</name>
<accession>A0A6I4P5K4</accession>
<dbReference type="RefSeq" id="WP_160424308.1">
    <property type="nucleotide sequence ID" value="NZ_WSTA01000034.1"/>
</dbReference>
<dbReference type="AlphaFoldDB" id="A0A6I4P5K4"/>
<proteinExistence type="predicted"/>
<dbReference type="InterPro" id="IPR032710">
    <property type="entry name" value="NTF2-like_dom_sf"/>
</dbReference>
<evidence type="ECO:0000313" key="1">
    <source>
        <dbReference type="EMBL" id="MWB98724.1"/>
    </source>
</evidence>
<comment type="caution">
    <text evidence="1">The sequence shown here is derived from an EMBL/GenBank/DDBJ whole genome shotgun (WGS) entry which is preliminary data.</text>
</comment>
<dbReference type="Proteomes" id="UP000438182">
    <property type="component" value="Unassembled WGS sequence"/>
</dbReference>
<keyword evidence="2" id="KW-1185">Reference proteome</keyword>
<evidence type="ECO:0000313" key="2">
    <source>
        <dbReference type="Proteomes" id="UP000438182"/>
    </source>
</evidence>